<dbReference type="KEGG" id="agv:OJF2_49300"/>
<dbReference type="SUPFAM" id="SSF56436">
    <property type="entry name" value="C-type lectin-like"/>
    <property type="match status" value="1"/>
</dbReference>
<evidence type="ECO:0000313" key="1">
    <source>
        <dbReference type="EMBL" id="QEH36368.1"/>
    </source>
</evidence>
<dbReference type="Gene3D" id="3.90.1580.10">
    <property type="entry name" value="paralog of FGE (formylglycine-generating enzyme)"/>
    <property type="match status" value="1"/>
</dbReference>
<gene>
    <name evidence="1" type="ORF">OJF2_49300</name>
</gene>
<evidence type="ECO:0000313" key="2">
    <source>
        <dbReference type="Proteomes" id="UP000324233"/>
    </source>
</evidence>
<reference evidence="1 2" key="1">
    <citation type="submission" date="2019-08" db="EMBL/GenBank/DDBJ databases">
        <title>Deep-cultivation of Planctomycetes and their phenomic and genomic characterization uncovers novel biology.</title>
        <authorList>
            <person name="Wiegand S."/>
            <person name="Jogler M."/>
            <person name="Boedeker C."/>
            <person name="Pinto D."/>
            <person name="Vollmers J."/>
            <person name="Rivas-Marin E."/>
            <person name="Kohn T."/>
            <person name="Peeters S.H."/>
            <person name="Heuer A."/>
            <person name="Rast P."/>
            <person name="Oberbeckmann S."/>
            <person name="Bunk B."/>
            <person name="Jeske O."/>
            <person name="Meyerdierks A."/>
            <person name="Storesund J.E."/>
            <person name="Kallscheuer N."/>
            <person name="Luecker S."/>
            <person name="Lage O.M."/>
            <person name="Pohl T."/>
            <person name="Merkel B.J."/>
            <person name="Hornburger P."/>
            <person name="Mueller R.-W."/>
            <person name="Bruemmer F."/>
            <person name="Labrenz M."/>
            <person name="Spormann A.M."/>
            <person name="Op den Camp H."/>
            <person name="Overmann J."/>
            <person name="Amann R."/>
            <person name="Jetten M.S.M."/>
            <person name="Mascher T."/>
            <person name="Medema M.H."/>
            <person name="Devos D.P."/>
            <person name="Kaster A.-K."/>
            <person name="Ovreas L."/>
            <person name="Rohde M."/>
            <person name="Galperin M.Y."/>
            <person name="Jogler C."/>
        </authorList>
    </citation>
    <scope>NUCLEOTIDE SEQUENCE [LARGE SCALE GENOMIC DNA]</scope>
    <source>
        <strain evidence="1 2">OJF2</strain>
    </source>
</reference>
<dbReference type="RefSeq" id="WP_168222018.1">
    <property type="nucleotide sequence ID" value="NZ_CP042997.1"/>
</dbReference>
<protein>
    <submittedName>
        <fullName evidence="1">Uncharacterized protein</fullName>
    </submittedName>
</protein>
<dbReference type="InterPro" id="IPR042095">
    <property type="entry name" value="SUMF_sf"/>
</dbReference>
<name>A0A5B9W715_9BACT</name>
<proteinExistence type="predicted"/>
<accession>A0A5B9W715</accession>
<dbReference type="Proteomes" id="UP000324233">
    <property type="component" value="Chromosome"/>
</dbReference>
<dbReference type="InterPro" id="IPR016187">
    <property type="entry name" value="CTDL_fold"/>
</dbReference>
<dbReference type="EMBL" id="CP042997">
    <property type="protein sequence ID" value="QEH36368.1"/>
    <property type="molecule type" value="Genomic_DNA"/>
</dbReference>
<dbReference type="AlphaFoldDB" id="A0A5B9W715"/>
<organism evidence="1 2">
    <name type="scientific">Aquisphaera giovannonii</name>
    <dbReference type="NCBI Taxonomy" id="406548"/>
    <lineage>
        <taxon>Bacteria</taxon>
        <taxon>Pseudomonadati</taxon>
        <taxon>Planctomycetota</taxon>
        <taxon>Planctomycetia</taxon>
        <taxon>Isosphaerales</taxon>
        <taxon>Isosphaeraceae</taxon>
        <taxon>Aquisphaera</taxon>
    </lineage>
</organism>
<keyword evidence="2" id="KW-1185">Reference proteome</keyword>
<sequence>MDLSGERWEAVTSFERETIARALAKDLPTGFHFEAVARFELGDASHHVALFRKDGAVFALIPSAEVTLGFDPDRPWEPNPDELESWEATAEEYEIDRTIREYIAEVTLRPRRVQLPPLLIEVEAKEVGWSPVGLDDPVVREIVREHGTKRRVEMSRGGTSTRVRPGDDGQLIAERSLVATHAELSARLAAGGYRFPTSDEWEYACGAGTSTLFRWGDHAPCDRYPTDVSPAEAAWRRRWALSGGKLEPPAEGFRSDWDAHGRPNAFGLSIAADPYKWELVAEAGTTRGGDGGCTICGGVGFFLGWLTLATAYFEEHSCRHDPAEPISQGYTVGRRVLDLG</sequence>